<feature type="region of interest" description="Disordered" evidence="1">
    <location>
        <begin position="87"/>
        <end position="118"/>
    </location>
</feature>
<proteinExistence type="predicted"/>
<feature type="compositionally biased region" description="Polar residues" evidence="1">
    <location>
        <begin position="87"/>
        <end position="97"/>
    </location>
</feature>
<dbReference type="AlphaFoldDB" id="A0A6J6IPX7"/>
<organism evidence="3">
    <name type="scientific">freshwater metagenome</name>
    <dbReference type="NCBI Taxonomy" id="449393"/>
    <lineage>
        <taxon>unclassified sequences</taxon>
        <taxon>metagenomes</taxon>
        <taxon>ecological metagenomes</taxon>
    </lineage>
</organism>
<evidence type="ECO:0000256" key="2">
    <source>
        <dbReference type="SAM" id="Phobius"/>
    </source>
</evidence>
<feature type="transmembrane region" description="Helical" evidence="2">
    <location>
        <begin position="39"/>
        <end position="59"/>
    </location>
</feature>
<keyword evidence="2" id="KW-1133">Transmembrane helix</keyword>
<sequence length="118" mass="12439">MGLSEREQKLLEELERGLIESDSGFAAKVERVGNPASKLIAGILLSIIGLGVLVTGVFIQFAAIGVLGFLVMLAGLVVATSNLQLPQMPSGPKNSGSGPQGSGRNFFEDRWDKRQGGQ</sequence>
<evidence type="ECO:0000313" key="3">
    <source>
        <dbReference type="EMBL" id="CAB4626438.1"/>
    </source>
</evidence>
<feature type="transmembrane region" description="Helical" evidence="2">
    <location>
        <begin position="65"/>
        <end position="85"/>
    </location>
</feature>
<accession>A0A6J6IPX7</accession>
<name>A0A6J6IPX7_9ZZZZ</name>
<protein>
    <submittedName>
        <fullName evidence="3">Unannotated protein</fullName>
    </submittedName>
</protein>
<keyword evidence="2" id="KW-0812">Transmembrane</keyword>
<keyword evidence="2" id="KW-0472">Membrane</keyword>
<gene>
    <name evidence="3" type="ORF">UFOPK2032_00278</name>
</gene>
<reference evidence="3" key="1">
    <citation type="submission" date="2020-05" db="EMBL/GenBank/DDBJ databases">
        <authorList>
            <person name="Chiriac C."/>
            <person name="Salcher M."/>
            <person name="Ghai R."/>
            <person name="Kavagutti S V."/>
        </authorList>
    </citation>
    <scope>NUCLEOTIDE SEQUENCE</scope>
</reference>
<dbReference type="Pfam" id="PF11239">
    <property type="entry name" value="DUF3040"/>
    <property type="match status" value="1"/>
</dbReference>
<evidence type="ECO:0000256" key="1">
    <source>
        <dbReference type="SAM" id="MobiDB-lite"/>
    </source>
</evidence>
<dbReference type="EMBL" id="CAEZVM010000006">
    <property type="protein sequence ID" value="CAB4626438.1"/>
    <property type="molecule type" value="Genomic_DNA"/>
</dbReference>
<feature type="compositionally biased region" description="Basic and acidic residues" evidence="1">
    <location>
        <begin position="106"/>
        <end position="118"/>
    </location>
</feature>
<dbReference type="InterPro" id="IPR021401">
    <property type="entry name" value="DUF3040"/>
</dbReference>